<sequence length="61" mass="6753">MKKDKVVCNCYNVTVGEMEEAVAKNATSFEEIQDETNVSLCCGACEDYARNVADELLEQSN</sequence>
<dbReference type="Pfam" id="PF04324">
    <property type="entry name" value="Fer2_BFD"/>
    <property type="match status" value="1"/>
</dbReference>
<comment type="caution">
    <text evidence="2">The sequence shown here is derived from an EMBL/GenBank/DDBJ whole genome shotgun (WGS) entry which is preliminary data.</text>
</comment>
<dbReference type="Proteomes" id="UP000306509">
    <property type="component" value="Unassembled WGS sequence"/>
</dbReference>
<gene>
    <name evidence="2" type="ORF">DSM106044_01497</name>
</gene>
<dbReference type="InterPro" id="IPR007419">
    <property type="entry name" value="BFD-like_2Fe2S-bd_dom"/>
</dbReference>
<dbReference type="STRING" id="180332.GCA_000797495_04789"/>
<dbReference type="EMBL" id="QGQD01000036">
    <property type="protein sequence ID" value="TLD01518.1"/>
    <property type="molecule type" value="Genomic_DNA"/>
</dbReference>
<dbReference type="RefSeq" id="WP_027295975.1">
    <property type="nucleotide sequence ID" value="NZ_CABMJZ010000019.1"/>
</dbReference>
<proteinExistence type="predicted"/>
<organism evidence="2 3">
    <name type="scientific">Robinsoniella peoriensis</name>
    <dbReference type="NCBI Taxonomy" id="180332"/>
    <lineage>
        <taxon>Bacteria</taxon>
        <taxon>Bacillati</taxon>
        <taxon>Bacillota</taxon>
        <taxon>Clostridia</taxon>
        <taxon>Lachnospirales</taxon>
        <taxon>Lachnospiraceae</taxon>
        <taxon>Robinsoniella</taxon>
    </lineage>
</organism>
<reference evidence="2 3" key="1">
    <citation type="journal article" date="2019" name="Anaerobe">
        <title>Detection of Robinsoniella peoriensis in multiple bone samples of a trauma patient.</title>
        <authorList>
            <person name="Schrottner P."/>
            <person name="Hartwich K."/>
            <person name="Bunk B."/>
            <person name="Schober I."/>
            <person name="Helbig S."/>
            <person name="Rudolph W.W."/>
            <person name="Gunzer F."/>
        </authorList>
    </citation>
    <scope>NUCLEOTIDE SEQUENCE [LARGE SCALE GENOMIC DNA]</scope>
    <source>
        <strain evidence="2 3">DSM 106044</strain>
    </source>
</reference>
<keyword evidence="3" id="KW-1185">Reference proteome</keyword>
<dbReference type="OrthoDB" id="15293at2"/>
<dbReference type="InterPro" id="IPR041854">
    <property type="entry name" value="BFD-like_2Fe2S-bd_dom_sf"/>
</dbReference>
<feature type="domain" description="BFD-like [2Fe-2S]-binding" evidence="1">
    <location>
        <begin position="6"/>
        <end position="52"/>
    </location>
</feature>
<evidence type="ECO:0000259" key="1">
    <source>
        <dbReference type="Pfam" id="PF04324"/>
    </source>
</evidence>
<name>A0A4V6HS43_9FIRM</name>
<accession>A0A4V6HS43</accession>
<dbReference type="Gene3D" id="1.10.10.1100">
    <property type="entry name" value="BFD-like [2Fe-2S]-binding domain"/>
    <property type="match status" value="1"/>
</dbReference>
<protein>
    <submittedName>
        <fullName evidence="2">Nitrite reductase [NAD(P)H], large subunit</fullName>
    </submittedName>
</protein>
<evidence type="ECO:0000313" key="2">
    <source>
        <dbReference type="EMBL" id="TLD01518.1"/>
    </source>
</evidence>
<evidence type="ECO:0000313" key="3">
    <source>
        <dbReference type="Proteomes" id="UP000306509"/>
    </source>
</evidence>
<dbReference type="AlphaFoldDB" id="A0A4V6HS43"/>